<evidence type="ECO:0000313" key="1">
    <source>
        <dbReference type="EMBL" id="KAF2095343.1"/>
    </source>
</evidence>
<dbReference type="PANTHER" id="PTHR42085">
    <property type="entry name" value="F-BOX DOMAIN-CONTAINING PROTEIN"/>
    <property type="match status" value="1"/>
</dbReference>
<comment type="caution">
    <text evidence="1">The sequence shown here is derived from an EMBL/GenBank/DDBJ whole genome shotgun (WGS) entry which is preliminary data.</text>
</comment>
<keyword evidence="2" id="KW-1185">Reference proteome</keyword>
<gene>
    <name evidence="1" type="ORF">NA57DRAFT_59362</name>
</gene>
<evidence type="ECO:0008006" key="3">
    <source>
        <dbReference type="Google" id="ProtNLM"/>
    </source>
</evidence>
<protein>
    <recommendedName>
        <fullName evidence="3">F-box domain-containing protein</fullName>
    </recommendedName>
</protein>
<dbReference type="EMBL" id="ML978131">
    <property type="protein sequence ID" value="KAF2095343.1"/>
    <property type="molecule type" value="Genomic_DNA"/>
</dbReference>
<accession>A0A9P4I8C5</accession>
<dbReference type="InterPro" id="IPR038883">
    <property type="entry name" value="AN11006-like"/>
</dbReference>
<reference evidence="1" key="1">
    <citation type="journal article" date="2020" name="Stud. Mycol.">
        <title>101 Dothideomycetes genomes: a test case for predicting lifestyles and emergence of pathogens.</title>
        <authorList>
            <person name="Haridas S."/>
            <person name="Albert R."/>
            <person name="Binder M."/>
            <person name="Bloem J."/>
            <person name="Labutti K."/>
            <person name="Salamov A."/>
            <person name="Andreopoulos B."/>
            <person name="Baker S."/>
            <person name="Barry K."/>
            <person name="Bills G."/>
            <person name="Bluhm B."/>
            <person name="Cannon C."/>
            <person name="Castanera R."/>
            <person name="Culley D."/>
            <person name="Daum C."/>
            <person name="Ezra D."/>
            <person name="Gonzalez J."/>
            <person name="Henrissat B."/>
            <person name="Kuo A."/>
            <person name="Liang C."/>
            <person name="Lipzen A."/>
            <person name="Lutzoni F."/>
            <person name="Magnuson J."/>
            <person name="Mondo S."/>
            <person name="Nolan M."/>
            <person name="Ohm R."/>
            <person name="Pangilinan J."/>
            <person name="Park H.-J."/>
            <person name="Ramirez L."/>
            <person name="Alfaro M."/>
            <person name="Sun H."/>
            <person name="Tritt A."/>
            <person name="Yoshinaga Y."/>
            <person name="Zwiers L.-H."/>
            <person name="Turgeon B."/>
            <person name="Goodwin S."/>
            <person name="Spatafora J."/>
            <person name="Crous P."/>
            <person name="Grigoriev I."/>
        </authorList>
    </citation>
    <scope>NUCLEOTIDE SEQUENCE</scope>
    <source>
        <strain evidence="1">CBS 133067</strain>
    </source>
</reference>
<sequence>MQSMSFFTLPRELRDQVYRELLITDEPLDLMLLIKSDGACKEAKTRKPRSIDVSILETCRQVRDEGFAMLSQSNAFCVYDDSSKSLTELFGEPFSFRMLRDKIDIHRERVEQQTNFYLHRVRHLHININSSTPDAQSSHRLSLRAATALAHEFDCKGYSSFQANLWQHSLTAYMIAAILPSARDLRMITIDVSGFLHSESKQLLLDGIPRLYALGHISLRILLNGKSDSEVMYGRNAIDRRVLEQYLSKACGEKIEIPKNDFLMPRNLLATARVAAY</sequence>
<dbReference type="PANTHER" id="PTHR42085:SF4">
    <property type="entry name" value="F-BOX DOMAIN-CONTAINING PROTEIN"/>
    <property type="match status" value="1"/>
</dbReference>
<evidence type="ECO:0000313" key="2">
    <source>
        <dbReference type="Proteomes" id="UP000799772"/>
    </source>
</evidence>
<proteinExistence type="predicted"/>
<dbReference type="OrthoDB" id="62952at2759"/>
<dbReference type="Proteomes" id="UP000799772">
    <property type="component" value="Unassembled WGS sequence"/>
</dbReference>
<dbReference type="AlphaFoldDB" id="A0A9P4I8C5"/>
<name>A0A9P4I8C5_9PEZI</name>
<organism evidence="1 2">
    <name type="scientific">Rhizodiscina lignyota</name>
    <dbReference type="NCBI Taxonomy" id="1504668"/>
    <lineage>
        <taxon>Eukaryota</taxon>
        <taxon>Fungi</taxon>
        <taxon>Dikarya</taxon>
        <taxon>Ascomycota</taxon>
        <taxon>Pezizomycotina</taxon>
        <taxon>Dothideomycetes</taxon>
        <taxon>Pleosporomycetidae</taxon>
        <taxon>Aulographales</taxon>
        <taxon>Rhizodiscinaceae</taxon>
        <taxon>Rhizodiscina</taxon>
    </lineage>
</organism>